<feature type="transmembrane region" description="Helical" evidence="9">
    <location>
        <begin position="699"/>
        <end position="720"/>
    </location>
</feature>
<evidence type="ECO:0000313" key="11">
    <source>
        <dbReference type="Proteomes" id="UP001497516"/>
    </source>
</evidence>
<dbReference type="InterPro" id="IPR004648">
    <property type="entry name" value="Oligpept_transpt"/>
</dbReference>
<feature type="transmembrane region" description="Helical" evidence="9">
    <location>
        <begin position="467"/>
        <end position="488"/>
    </location>
</feature>
<accession>A0AAV2EFS4</accession>
<feature type="transmembrane region" description="Helical" evidence="9">
    <location>
        <begin position="302"/>
        <end position="325"/>
    </location>
</feature>
<feature type="transmembrane region" description="Helical" evidence="9">
    <location>
        <begin position="373"/>
        <end position="399"/>
    </location>
</feature>
<keyword evidence="6" id="KW-0653">Protein transport</keyword>
<proteinExistence type="inferred from homology"/>
<evidence type="ECO:0000256" key="9">
    <source>
        <dbReference type="SAM" id="Phobius"/>
    </source>
</evidence>
<keyword evidence="3" id="KW-0813">Transport</keyword>
<feature type="transmembrane region" description="Helical" evidence="9">
    <location>
        <begin position="621"/>
        <end position="640"/>
    </location>
</feature>
<evidence type="ECO:0000256" key="8">
    <source>
        <dbReference type="ARBA" id="ARBA00023136"/>
    </source>
</evidence>
<keyword evidence="7 9" id="KW-1133">Transmembrane helix</keyword>
<feature type="transmembrane region" description="Helical" evidence="9">
    <location>
        <begin position="167"/>
        <end position="186"/>
    </location>
</feature>
<sequence length="761" mass="84819">MCPGPEIPAQDHKLPGEQQIKLKVTASEEQEHEEVNDNPIEQVRLTVPITDDPTVPALTFRTWVLGVTSCVILSFLNQFFSFRSNALSVSSVSAQILVLPLGKLMAATLPAKAIPVPFTKLSFSLNPGPFNMKEHVLITIFANCGATGAFGLTVVTTVRAFYHRHINVLAALLLILTTQLLGYGWAGMLRKYLVDSPHMWWPSNLIQVSLFRALHEKEKRLNGGKTRLQFFAIVCVSSFAYYVLPGYLLPSVSTVSFICWIWKDSITAQQLGSGLNGLGIGSFGLDWSTVAGFLGSPLATPLFAILSTMAGFSMMVYIILPIAYWRNAFESRRFPMFSQETYDGAGQVYNVTRIMNERGFDLDVVGYDGYSKLYLSAVFAIGLGFGFAALMAAITHVALFDGKSIWEQWKKTTGEKNDRSIDVHTRIMRRNYEAVPQWWFMATMIIPFALSFLAIEGFGKQLQLPWWALIMACAFAFAFTLPAGIILATTNQMIWTDVIADLLIGYIYPGKPLANVVFKSYSSVSMFQALGFLSDFKLGHYMKIPPKSMFLVQIAGTLVGSAAQFATAWALISNIDNICDIEKLPVGSPWTCPGYDYFYSTSILWGVIGPHRVLDNGVYSILKWFFLIGALAPFAIWLLARRFPEKKWIESIHVPIIFSGAYGILPARPVHYLSWAAVGIFFNYYVYRKYKGWWARHTYILSAALDAGVAFMAVMIYFTLQSKNVYGPVWWGLEADDHCPLAKCPTIPGIFVDGCPAVHIT</sequence>
<dbReference type="Proteomes" id="UP001497516">
    <property type="component" value="Chromosome 4"/>
</dbReference>
<evidence type="ECO:0000256" key="7">
    <source>
        <dbReference type="ARBA" id="ARBA00022989"/>
    </source>
</evidence>
<protein>
    <submittedName>
        <fullName evidence="10">Uncharacterized protein</fullName>
    </submittedName>
</protein>
<evidence type="ECO:0000256" key="3">
    <source>
        <dbReference type="ARBA" id="ARBA00022448"/>
    </source>
</evidence>
<evidence type="ECO:0000256" key="4">
    <source>
        <dbReference type="ARBA" id="ARBA00022692"/>
    </source>
</evidence>
<dbReference type="EMBL" id="OZ034817">
    <property type="protein sequence ID" value="CAL1384780.1"/>
    <property type="molecule type" value="Genomic_DNA"/>
</dbReference>
<name>A0AAV2EFS4_9ROSI</name>
<dbReference type="Pfam" id="PF03169">
    <property type="entry name" value="OPT"/>
    <property type="match status" value="1"/>
</dbReference>
<comment type="subcellular location">
    <subcellularLocation>
        <location evidence="1">Membrane</location>
        <topology evidence="1">Multi-pass membrane protein</topology>
    </subcellularLocation>
</comment>
<feature type="transmembrane region" description="Helical" evidence="9">
    <location>
        <begin position="60"/>
        <end position="80"/>
    </location>
</feature>
<dbReference type="AlphaFoldDB" id="A0AAV2EFS4"/>
<feature type="transmembrane region" description="Helical" evidence="9">
    <location>
        <begin position="226"/>
        <end position="244"/>
    </location>
</feature>
<dbReference type="NCBIfam" id="TIGR00727">
    <property type="entry name" value="ISP4_OPT"/>
    <property type="match status" value="1"/>
</dbReference>
<feature type="transmembrane region" description="Helical" evidence="9">
    <location>
        <begin position="438"/>
        <end position="455"/>
    </location>
</feature>
<keyword evidence="11" id="KW-1185">Reference proteome</keyword>
<dbReference type="InterPro" id="IPR004813">
    <property type="entry name" value="OPT"/>
</dbReference>
<keyword evidence="5" id="KW-0571">Peptide transport</keyword>
<comment type="similarity">
    <text evidence="2">Belongs to the oligopeptide OPT transporter (TC 2.A.67.1) family.</text>
</comment>
<dbReference type="GO" id="GO:0016020">
    <property type="term" value="C:membrane"/>
    <property type="evidence" value="ECO:0007669"/>
    <property type="project" value="UniProtKB-SubCell"/>
</dbReference>
<feature type="transmembrane region" description="Helical" evidence="9">
    <location>
        <begin position="92"/>
        <end position="115"/>
    </location>
</feature>
<evidence type="ECO:0000256" key="5">
    <source>
        <dbReference type="ARBA" id="ARBA00022856"/>
    </source>
</evidence>
<dbReference type="PANTHER" id="PTHR22601">
    <property type="entry name" value="ISP4 LIKE PROTEIN"/>
    <property type="match status" value="1"/>
</dbReference>
<dbReference type="NCBIfam" id="TIGR00728">
    <property type="entry name" value="OPT_sfam"/>
    <property type="match status" value="1"/>
</dbReference>
<feature type="transmembrane region" description="Helical" evidence="9">
    <location>
        <begin position="135"/>
        <end position="155"/>
    </location>
</feature>
<reference evidence="10 11" key="1">
    <citation type="submission" date="2024-04" db="EMBL/GenBank/DDBJ databases">
        <authorList>
            <person name="Fracassetti M."/>
        </authorList>
    </citation>
    <scope>NUCLEOTIDE SEQUENCE [LARGE SCALE GENOMIC DNA]</scope>
</reference>
<evidence type="ECO:0000256" key="1">
    <source>
        <dbReference type="ARBA" id="ARBA00004141"/>
    </source>
</evidence>
<gene>
    <name evidence="10" type="ORF">LTRI10_LOCUS25958</name>
</gene>
<dbReference type="GO" id="GO:0035673">
    <property type="term" value="F:oligopeptide transmembrane transporter activity"/>
    <property type="evidence" value="ECO:0007669"/>
    <property type="project" value="InterPro"/>
</dbReference>
<evidence type="ECO:0000313" key="10">
    <source>
        <dbReference type="EMBL" id="CAL1384780.1"/>
    </source>
</evidence>
<dbReference type="GO" id="GO:0015031">
    <property type="term" value="P:protein transport"/>
    <property type="evidence" value="ECO:0007669"/>
    <property type="project" value="UniProtKB-KW"/>
</dbReference>
<organism evidence="10 11">
    <name type="scientific">Linum trigynum</name>
    <dbReference type="NCBI Taxonomy" id="586398"/>
    <lineage>
        <taxon>Eukaryota</taxon>
        <taxon>Viridiplantae</taxon>
        <taxon>Streptophyta</taxon>
        <taxon>Embryophyta</taxon>
        <taxon>Tracheophyta</taxon>
        <taxon>Spermatophyta</taxon>
        <taxon>Magnoliopsida</taxon>
        <taxon>eudicotyledons</taxon>
        <taxon>Gunneridae</taxon>
        <taxon>Pentapetalae</taxon>
        <taxon>rosids</taxon>
        <taxon>fabids</taxon>
        <taxon>Malpighiales</taxon>
        <taxon>Linaceae</taxon>
        <taxon>Linum</taxon>
    </lineage>
</organism>
<keyword evidence="4 9" id="KW-0812">Transmembrane</keyword>
<feature type="transmembrane region" description="Helical" evidence="9">
    <location>
        <begin position="670"/>
        <end position="687"/>
    </location>
</feature>
<evidence type="ECO:0000256" key="6">
    <source>
        <dbReference type="ARBA" id="ARBA00022927"/>
    </source>
</evidence>
<feature type="transmembrane region" description="Helical" evidence="9">
    <location>
        <begin position="550"/>
        <end position="572"/>
    </location>
</feature>
<keyword evidence="8 9" id="KW-0472">Membrane</keyword>
<evidence type="ECO:0000256" key="2">
    <source>
        <dbReference type="ARBA" id="ARBA00005484"/>
    </source>
</evidence>